<dbReference type="GO" id="GO:0016301">
    <property type="term" value="F:kinase activity"/>
    <property type="evidence" value="ECO:0007669"/>
    <property type="project" value="UniProtKB-KW"/>
</dbReference>
<evidence type="ECO:0000256" key="2">
    <source>
        <dbReference type="ARBA" id="ARBA00022679"/>
    </source>
</evidence>
<dbReference type="InterPro" id="IPR043129">
    <property type="entry name" value="ATPase_NBD"/>
</dbReference>
<sequence>MMRHYIGIDVGTGSARAGIFDSKGQLLGTAACAIETFRPQADFAQQSSAHIWASICTAVKNAMTEAAIAADSVAGIGFDATCSLVVADAEGKPVTVSPKGEPDQDVILWMDHRAINDAEEITEIGGKVLNHVGGRMSPEMELPKIRWFKRELPQSWTQTAAFWDLPDWLVHRATGADMRSLCSPVCKWTYLGDRGNAGEGWDSAFLENIGLEELGDDNFAAIGNRFGAAGELAGKLSEQAATELGLKAGIAVSTGLIDAYSGALGTLAVEDNAGVSATEQRLALIAGTSTCHIALSKEPVFVSGVWGPYYSALLPDLWANEGGQSAAGALIDAVIARHAVSVKLAAENPGKRIADLLDAHLAKMAEETATLTRYRHVQPDFHGNRSPLAESWRKGAIVGLTLDHELDDLALDYLATIQALAYGTRHILEEMRHEGMEIDTLVVSGGLARNQLYLREHADATGCRVLVPEQAEPVLLGSAMLGAVASGDFANLPEAMAAMSGKGEVLEPRGGEIAGYHDAKYLVYRRMQMDYADYAELMDENPVADDEDETESDLTA</sequence>
<comment type="similarity">
    <text evidence="1">Belongs to the FGGY kinase family.</text>
</comment>
<dbReference type="Pfam" id="PF02782">
    <property type="entry name" value="FGGY_C"/>
    <property type="match status" value="1"/>
</dbReference>
<dbReference type="EC" id="2.7.1.-" evidence="6"/>
<dbReference type="Gene3D" id="3.30.420.40">
    <property type="match status" value="1"/>
</dbReference>
<proteinExistence type="inferred from homology"/>
<dbReference type="NCBIfam" id="TIGR01315">
    <property type="entry name" value="5C_CHO_kinase"/>
    <property type="match status" value="1"/>
</dbReference>
<dbReference type="InterPro" id="IPR018485">
    <property type="entry name" value="FGGY_C"/>
</dbReference>
<protein>
    <submittedName>
        <fullName evidence="6">FGGY-family carbohydrate kinase</fullName>
        <ecNumber evidence="6">2.7.1.-</ecNumber>
    </submittedName>
</protein>
<keyword evidence="7" id="KW-1185">Reference proteome</keyword>
<feature type="domain" description="Carbohydrate kinase FGGY C-terminal" evidence="5">
    <location>
        <begin position="282"/>
        <end position="485"/>
    </location>
</feature>
<evidence type="ECO:0000256" key="1">
    <source>
        <dbReference type="ARBA" id="ARBA00009156"/>
    </source>
</evidence>
<dbReference type="RefSeq" id="WP_289385892.1">
    <property type="nucleotide sequence ID" value="NZ_JAUCBM010000001.1"/>
</dbReference>
<evidence type="ECO:0000256" key="3">
    <source>
        <dbReference type="ARBA" id="ARBA00022777"/>
    </source>
</evidence>
<dbReference type="EMBL" id="JBHTMA010000040">
    <property type="protein sequence ID" value="MFD1228943.1"/>
    <property type="molecule type" value="Genomic_DNA"/>
</dbReference>
<evidence type="ECO:0000259" key="4">
    <source>
        <dbReference type="Pfam" id="PF00370"/>
    </source>
</evidence>
<dbReference type="PANTHER" id="PTHR43435">
    <property type="entry name" value="RIBULOKINASE"/>
    <property type="match status" value="1"/>
</dbReference>
<reference evidence="7" key="1">
    <citation type="journal article" date="2019" name="Int. J. Syst. Evol. Microbiol.">
        <title>The Global Catalogue of Microorganisms (GCM) 10K type strain sequencing project: providing services to taxonomists for standard genome sequencing and annotation.</title>
        <authorList>
            <consortium name="The Broad Institute Genomics Platform"/>
            <consortium name="The Broad Institute Genome Sequencing Center for Infectious Disease"/>
            <person name="Wu L."/>
            <person name="Ma J."/>
        </authorList>
    </citation>
    <scope>NUCLEOTIDE SEQUENCE [LARGE SCALE GENOMIC DNA]</scope>
    <source>
        <strain evidence="7">CCUG 49584</strain>
    </source>
</reference>
<dbReference type="CDD" id="cd07782">
    <property type="entry name" value="ASKHA_NBD_FGGY_D-RBK"/>
    <property type="match status" value="1"/>
</dbReference>
<dbReference type="InterPro" id="IPR018484">
    <property type="entry name" value="FGGY_N"/>
</dbReference>
<organism evidence="6 7">
    <name type="scientific">Pseudochrobactrum kiredjianiae</name>
    <dbReference type="NCBI Taxonomy" id="386305"/>
    <lineage>
        <taxon>Bacteria</taxon>
        <taxon>Pseudomonadati</taxon>
        <taxon>Pseudomonadota</taxon>
        <taxon>Alphaproteobacteria</taxon>
        <taxon>Hyphomicrobiales</taxon>
        <taxon>Brucellaceae</taxon>
        <taxon>Pseudochrobactrum</taxon>
    </lineage>
</organism>
<gene>
    <name evidence="6" type="ORF">ACFQ35_17510</name>
</gene>
<dbReference type="Proteomes" id="UP001597263">
    <property type="component" value="Unassembled WGS sequence"/>
</dbReference>
<comment type="caution">
    <text evidence="6">The sequence shown here is derived from an EMBL/GenBank/DDBJ whole genome shotgun (WGS) entry which is preliminary data.</text>
</comment>
<keyword evidence="3 6" id="KW-0418">Kinase</keyword>
<keyword evidence="2 6" id="KW-0808">Transferase</keyword>
<evidence type="ECO:0000313" key="7">
    <source>
        <dbReference type="Proteomes" id="UP001597263"/>
    </source>
</evidence>
<dbReference type="InterPro" id="IPR006003">
    <property type="entry name" value="FGGY_RbtK-like"/>
</dbReference>
<dbReference type="Gene3D" id="1.20.58.2240">
    <property type="match status" value="1"/>
</dbReference>
<evidence type="ECO:0000259" key="5">
    <source>
        <dbReference type="Pfam" id="PF02782"/>
    </source>
</evidence>
<name>A0ABW3V7M4_9HYPH</name>
<dbReference type="Pfam" id="PF00370">
    <property type="entry name" value="FGGY_N"/>
    <property type="match status" value="1"/>
</dbReference>
<feature type="domain" description="Carbohydrate kinase FGGY N-terminal" evidence="4">
    <location>
        <begin position="5"/>
        <end position="265"/>
    </location>
</feature>
<accession>A0ABW3V7M4</accession>
<dbReference type="InterPro" id="IPR000577">
    <property type="entry name" value="Carb_kinase_FGGY"/>
</dbReference>
<evidence type="ECO:0000313" key="6">
    <source>
        <dbReference type="EMBL" id="MFD1228943.1"/>
    </source>
</evidence>
<dbReference type="SUPFAM" id="SSF53067">
    <property type="entry name" value="Actin-like ATPase domain"/>
    <property type="match status" value="2"/>
</dbReference>
<dbReference type="PIRSF" id="PIRSF000538">
    <property type="entry name" value="GlpK"/>
    <property type="match status" value="1"/>
</dbReference>
<dbReference type="PANTHER" id="PTHR43435:SF4">
    <property type="entry name" value="FGGY CARBOHYDRATE KINASE DOMAIN-CONTAINING PROTEIN"/>
    <property type="match status" value="1"/>
</dbReference>